<evidence type="ECO:0000259" key="2">
    <source>
        <dbReference type="SMART" id="SM00382"/>
    </source>
</evidence>
<feature type="compositionally biased region" description="Pro residues" evidence="1">
    <location>
        <begin position="21"/>
        <end position="45"/>
    </location>
</feature>
<reference evidence="3" key="1">
    <citation type="submission" date="2018-09" db="EMBL/GenBank/DDBJ databases">
        <title>Common duck and Muscovy duck high density SNP chip.</title>
        <authorList>
            <person name="Vignal A."/>
            <person name="Thebault N."/>
            <person name="Warren W.C."/>
        </authorList>
    </citation>
    <scope>NUCLEOTIDE SEQUENCE [LARGE SCALE GENOMIC DNA]</scope>
</reference>
<evidence type="ECO:0000313" key="3">
    <source>
        <dbReference type="Ensembl" id="ENSCMMP00000015315.1"/>
    </source>
</evidence>
<dbReference type="GO" id="GO:0003689">
    <property type="term" value="F:DNA clamp loader activity"/>
    <property type="evidence" value="ECO:0007669"/>
    <property type="project" value="TreeGrafter"/>
</dbReference>
<organism evidence="3 4">
    <name type="scientific">Cairina moschata</name>
    <name type="common">Muscovy duck</name>
    <dbReference type="NCBI Taxonomy" id="8855"/>
    <lineage>
        <taxon>Eukaryota</taxon>
        <taxon>Metazoa</taxon>
        <taxon>Chordata</taxon>
        <taxon>Craniata</taxon>
        <taxon>Vertebrata</taxon>
        <taxon>Euteleostomi</taxon>
        <taxon>Archelosauria</taxon>
        <taxon>Archosauria</taxon>
        <taxon>Dinosauria</taxon>
        <taxon>Saurischia</taxon>
        <taxon>Theropoda</taxon>
        <taxon>Coelurosauria</taxon>
        <taxon>Aves</taxon>
        <taxon>Neognathae</taxon>
        <taxon>Galloanserae</taxon>
        <taxon>Anseriformes</taxon>
        <taxon>Anatidae</taxon>
        <taxon>Anatinae</taxon>
        <taxon>Cairina</taxon>
    </lineage>
</organism>
<dbReference type="AlphaFoldDB" id="A0A8C3C498"/>
<feature type="region of interest" description="Disordered" evidence="1">
    <location>
        <begin position="1"/>
        <end position="53"/>
    </location>
</feature>
<dbReference type="PANTHER" id="PTHR11669">
    <property type="entry name" value="REPLICATION FACTOR C / DNA POLYMERASE III GAMMA-TAU SUBUNIT"/>
    <property type="match status" value="1"/>
</dbReference>
<dbReference type="InterPro" id="IPR003593">
    <property type="entry name" value="AAA+_ATPase"/>
</dbReference>
<reference evidence="3" key="2">
    <citation type="submission" date="2025-08" db="UniProtKB">
        <authorList>
            <consortium name="Ensembl"/>
        </authorList>
    </citation>
    <scope>IDENTIFICATION</scope>
</reference>
<dbReference type="GO" id="GO:0005663">
    <property type="term" value="C:DNA replication factor C complex"/>
    <property type="evidence" value="ECO:0007669"/>
    <property type="project" value="TreeGrafter"/>
</dbReference>
<dbReference type="Proteomes" id="UP000694556">
    <property type="component" value="Chromosome 16"/>
</dbReference>
<dbReference type="GO" id="GO:0006261">
    <property type="term" value="P:DNA-templated DNA replication"/>
    <property type="evidence" value="ECO:0007669"/>
    <property type="project" value="TreeGrafter"/>
</dbReference>
<protein>
    <submittedName>
        <fullName evidence="3">Replication factor C subunit 5</fullName>
    </submittedName>
</protein>
<feature type="region of interest" description="Disordered" evidence="1">
    <location>
        <begin position="288"/>
        <end position="384"/>
    </location>
</feature>
<dbReference type="SMART" id="SM00382">
    <property type="entry name" value="AAA"/>
    <property type="match status" value="1"/>
</dbReference>
<keyword evidence="4" id="KW-1185">Reference proteome</keyword>
<feature type="region of interest" description="Disordered" evidence="1">
    <location>
        <begin position="186"/>
        <end position="268"/>
    </location>
</feature>
<evidence type="ECO:0000256" key="1">
    <source>
        <dbReference type="SAM" id="MobiDB-lite"/>
    </source>
</evidence>
<feature type="domain" description="AAA+ ATPase" evidence="2">
    <location>
        <begin position="94"/>
        <end position="329"/>
    </location>
</feature>
<dbReference type="CDD" id="cd00009">
    <property type="entry name" value="AAA"/>
    <property type="match status" value="1"/>
</dbReference>
<accession>A0A8C3C498</accession>
<dbReference type="GO" id="GO:0006281">
    <property type="term" value="P:DNA repair"/>
    <property type="evidence" value="ECO:0007669"/>
    <property type="project" value="TreeGrafter"/>
</dbReference>
<dbReference type="SUPFAM" id="SSF52540">
    <property type="entry name" value="P-loop containing nucleoside triphosphate hydrolases"/>
    <property type="match status" value="1"/>
</dbReference>
<dbReference type="PANTHER" id="PTHR11669:SF9">
    <property type="entry name" value="REPLICATION FACTOR C SUBUNIT 5"/>
    <property type="match status" value="1"/>
</dbReference>
<dbReference type="InterPro" id="IPR027417">
    <property type="entry name" value="P-loop_NTPase"/>
</dbReference>
<feature type="compositionally biased region" description="Low complexity" evidence="1">
    <location>
        <begin position="194"/>
        <end position="207"/>
    </location>
</feature>
<name>A0A8C3C498_CAIMO</name>
<feature type="compositionally biased region" description="Basic and acidic residues" evidence="1">
    <location>
        <begin position="215"/>
        <end position="254"/>
    </location>
</feature>
<reference evidence="3" key="3">
    <citation type="submission" date="2025-09" db="UniProtKB">
        <authorList>
            <consortium name="Ensembl"/>
        </authorList>
    </citation>
    <scope>IDENTIFICATION</scope>
</reference>
<dbReference type="GO" id="GO:0005634">
    <property type="term" value="C:nucleus"/>
    <property type="evidence" value="ECO:0007669"/>
    <property type="project" value="TreeGrafter"/>
</dbReference>
<proteinExistence type="predicted"/>
<dbReference type="Pfam" id="PF03215">
    <property type="entry name" value="Rad17"/>
    <property type="match status" value="1"/>
</dbReference>
<dbReference type="InterPro" id="IPR050238">
    <property type="entry name" value="DNA_Rep/Repair_Clamp_Loader"/>
</dbReference>
<feature type="compositionally biased region" description="Basic and acidic residues" evidence="1">
    <location>
        <begin position="319"/>
        <end position="343"/>
    </location>
</feature>
<evidence type="ECO:0000313" key="4">
    <source>
        <dbReference type="Proteomes" id="UP000694556"/>
    </source>
</evidence>
<dbReference type="Gene3D" id="3.40.50.300">
    <property type="entry name" value="P-loop containing nucleotide triphosphate hydrolases"/>
    <property type="match status" value="1"/>
</dbReference>
<dbReference type="Ensembl" id="ENSCMMT00000016846.1">
    <property type="protein sequence ID" value="ENSCMMP00000015315.1"/>
    <property type="gene ID" value="ENSCMMG00000009696.1"/>
</dbReference>
<sequence>MPSSGGQPPSSDPRGRVPVLVPVPSPVPVPVPGPPGPMRGPPPAPLSRGAAGKMAAAGGRNLPWVEKYRPRELSELVSHRDILSTIQRFISEDRLPHLLLYGPPGTGKTSTILACARQLYREREFSSMVLELNASDDRGIDIVRGPILSFASTRTIFNDREVHRKHPLLPHLQLPLQDHPRAAVPLHPIPLRAPHPGADGAPAAARHTGGGGGCERGRDEGAGDPLERRHAPSPEHPAEHRHGLREGDGGERLHLHGASPQVRHRQHPRLDAQPGLLHRLSQNHRAEDAEGLGPAGHPDRDPPVCAQSRFPTLGPHPAADQDGRYRVPAGCRHEREGSAELPRRSFPSHQGPDRGRSLSPAGWLQASWPAGRPEQKAEAPVGSSARLRGSSLHALGPHLGRARAACFYTLHWEMQTSLKPSRLCGCFLFSPLQPQLKRGDRASPPACVPLQRPRWQLRLLRGFGACNPQQRSSGVLWLRGTAQSTTLPTLGSSAELNCAAASPHSSRGAPTRAAGTCLQYSRGPPCRDELPQLLTG</sequence>